<keyword evidence="5" id="KW-1185">Reference proteome</keyword>
<feature type="compositionally biased region" description="Basic residues" evidence="2">
    <location>
        <begin position="75"/>
        <end position="87"/>
    </location>
</feature>
<accession>A0ABQ7DQN9</accession>
<name>A0ABQ7DQN9_BRACR</name>
<dbReference type="CDD" id="cd12951">
    <property type="entry name" value="RRP7_Rrp7A"/>
    <property type="match status" value="1"/>
</dbReference>
<dbReference type="InterPro" id="IPR040446">
    <property type="entry name" value="RRP7"/>
</dbReference>
<dbReference type="PANTHER" id="PTHR13191:SF0">
    <property type="entry name" value="RIBOSOMAL RNA-PROCESSING PROTEIN 7 HOMOLOG A-RELATED"/>
    <property type="match status" value="1"/>
</dbReference>
<feature type="domain" description="Ribosomal RNA-processing protein 7 C-terminal" evidence="3">
    <location>
        <begin position="274"/>
        <end position="398"/>
    </location>
</feature>
<comment type="similarity">
    <text evidence="1">Belongs to the RRP7 family.</text>
</comment>
<organism evidence="4 5">
    <name type="scientific">Brassica cretica</name>
    <name type="common">Mustard</name>
    <dbReference type="NCBI Taxonomy" id="69181"/>
    <lineage>
        <taxon>Eukaryota</taxon>
        <taxon>Viridiplantae</taxon>
        <taxon>Streptophyta</taxon>
        <taxon>Embryophyta</taxon>
        <taxon>Tracheophyta</taxon>
        <taxon>Spermatophyta</taxon>
        <taxon>Magnoliopsida</taxon>
        <taxon>eudicotyledons</taxon>
        <taxon>Gunneridae</taxon>
        <taxon>Pentapetalae</taxon>
        <taxon>rosids</taxon>
        <taxon>malvids</taxon>
        <taxon>Brassicales</taxon>
        <taxon>Brassicaceae</taxon>
        <taxon>Brassiceae</taxon>
        <taxon>Brassica</taxon>
    </lineage>
</organism>
<evidence type="ECO:0000259" key="3">
    <source>
        <dbReference type="Pfam" id="PF12923"/>
    </source>
</evidence>
<dbReference type="InterPro" id="IPR024326">
    <property type="entry name" value="RRP7_C"/>
</dbReference>
<evidence type="ECO:0000313" key="4">
    <source>
        <dbReference type="EMBL" id="KAF3579575.1"/>
    </source>
</evidence>
<evidence type="ECO:0000256" key="1">
    <source>
        <dbReference type="ARBA" id="ARBA00006110"/>
    </source>
</evidence>
<comment type="caution">
    <text evidence="4">The sequence shown here is derived from an EMBL/GenBank/DDBJ whole genome shotgun (WGS) entry which is preliminary data.</text>
</comment>
<dbReference type="Proteomes" id="UP000266723">
    <property type="component" value="Unassembled WGS sequence"/>
</dbReference>
<gene>
    <name evidence="4" type="ORF">DY000_02033503</name>
</gene>
<dbReference type="EMBL" id="QGKV02000649">
    <property type="protein sequence ID" value="KAF3579575.1"/>
    <property type="molecule type" value="Genomic_DNA"/>
</dbReference>
<dbReference type="Pfam" id="PF12923">
    <property type="entry name" value="RRP7"/>
    <property type="match status" value="1"/>
</dbReference>
<protein>
    <recommendedName>
        <fullName evidence="3">Ribosomal RNA-processing protein 7 C-terminal domain-containing protein</fullName>
    </recommendedName>
</protein>
<evidence type="ECO:0000313" key="5">
    <source>
        <dbReference type="Proteomes" id="UP000266723"/>
    </source>
</evidence>
<proteinExistence type="inferred from homology"/>
<sequence length="398" mass="46307">MKEGRKLKKSNLHEGFASAQVVEKVQRKKKEKVSNVEHPQATVQAITPNRKKVELKKKKKKVAEEIGISNEKIKGNKGKLNKAKNKRKADEISSGPVDDHLIKQADDDTNVANDATETRNRKSKKKRKMKLTSTKEIEKKNKVEEEEEDVYEISSGDEDCSRGMKILCETAEWVTDYYENRPGLDELQKRIDDFMTAHEERLEQLMTIQTWLMMQLKRETVRKSKKKRKMKLTSTKEIEKKNKVEEEEEDVYEISSGDEDCSRGMKKWVTDYYENRPGLDELQKRIDDFMTAHEERLEQEKQEREAKAAEGGWTVVVHHKGRKKTTDAESGTAVGSVSQAALEDKVAKKKKTEIVGHGFYRFQRRDAQRSELLALQTKFEEDKKRIQQIRAARKFKPY</sequence>
<reference evidence="4 5" key="1">
    <citation type="journal article" date="2020" name="BMC Genomics">
        <title>Intraspecific diversification of the crop wild relative Brassica cretica Lam. using demographic model selection.</title>
        <authorList>
            <person name="Kioukis A."/>
            <person name="Michalopoulou V.A."/>
            <person name="Briers L."/>
            <person name="Pirintsos S."/>
            <person name="Studholme D.J."/>
            <person name="Pavlidis P."/>
            <person name="Sarris P.F."/>
        </authorList>
    </citation>
    <scope>NUCLEOTIDE SEQUENCE [LARGE SCALE GENOMIC DNA]</scope>
    <source>
        <strain evidence="5">cv. PFS-1207/04</strain>
    </source>
</reference>
<feature type="region of interest" description="Disordered" evidence="2">
    <location>
        <begin position="74"/>
        <end position="133"/>
    </location>
</feature>
<feature type="compositionally biased region" description="Basic residues" evidence="2">
    <location>
        <begin position="121"/>
        <end position="130"/>
    </location>
</feature>
<feature type="compositionally biased region" description="Basic and acidic residues" evidence="2">
    <location>
        <begin position="97"/>
        <end position="106"/>
    </location>
</feature>
<dbReference type="PANTHER" id="PTHR13191">
    <property type="entry name" value="RIBOSOMAL RNA PROCESSING PROTEIN 7-RELATED"/>
    <property type="match status" value="1"/>
</dbReference>
<evidence type="ECO:0000256" key="2">
    <source>
        <dbReference type="SAM" id="MobiDB-lite"/>
    </source>
</evidence>
<dbReference type="Gene3D" id="6.10.250.1770">
    <property type="match status" value="1"/>
</dbReference>